<gene>
    <name evidence="2" type="ORF">BON30_33710</name>
</gene>
<protein>
    <submittedName>
        <fullName evidence="2">Uncharacterized protein</fullName>
    </submittedName>
</protein>
<proteinExistence type="predicted"/>
<dbReference type="Proteomes" id="UP000182229">
    <property type="component" value="Unassembled WGS sequence"/>
</dbReference>
<reference evidence="3" key="1">
    <citation type="submission" date="2016-11" db="EMBL/GenBank/DDBJ databases">
        <authorList>
            <person name="Shukria A."/>
            <person name="Stevens D.C."/>
        </authorList>
    </citation>
    <scope>NUCLEOTIDE SEQUENCE [LARGE SCALE GENOMIC DNA]</scope>
    <source>
        <strain evidence="3">Cbfe23</strain>
    </source>
</reference>
<evidence type="ECO:0000313" key="3">
    <source>
        <dbReference type="Proteomes" id="UP000182229"/>
    </source>
</evidence>
<feature type="region of interest" description="Disordered" evidence="1">
    <location>
        <begin position="118"/>
        <end position="154"/>
    </location>
</feature>
<dbReference type="OrthoDB" id="5382897at2"/>
<name>A0A1L9B1J0_9BACT</name>
<dbReference type="STRING" id="83449.BON30_33710"/>
<evidence type="ECO:0000313" key="2">
    <source>
        <dbReference type="EMBL" id="OJH36127.1"/>
    </source>
</evidence>
<accession>A0A1L9B1J0</accession>
<organism evidence="2 3">
    <name type="scientific">Cystobacter ferrugineus</name>
    <dbReference type="NCBI Taxonomy" id="83449"/>
    <lineage>
        <taxon>Bacteria</taxon>
        <taxon>Pseudomonadati</taxon>
        <taxon>Myxococcota</taxon>
        <taxon>Myxococcia</taxon>
        <taxon>Myxococcales</taxon>
        <taxon>Cystobacterineae</taxon>
        <taxon>Archangiaceae</taxon>
        <taxon>Cystobacter</taxon>
    </lineage>
</organism>
<dbReference type="RefSeq" id="WP_071902618.1">
    <property type="nucleotide sequence ID" value="NZ_MPIN01000011.1"/>
</dbReference>
<dbReference type="AlphaFoldDB" id="A0A1L9B1J0"/>
<dbReference type="EMBL" id="MPIN01000011">
    <property type="protein sequence ID" value="OJH36127.1"/>
    <property type="molecule type" value="Genomic_DNA"/>
</dbReference>
<comment type="caution">
    <text evidence="2">The sequence shown here is derived from an EMBL/GenBank/DDBJ whole genome shotgun (WGS) entry which is preliminary data.</text>
</comment>
<keyword evidence="3" id="KW-1185">Reference proteome</keyword>
<feature type="compositionally biased region" description="Basic and acidic residues" evidence="1">
    <location>
        <begin position="134"/>
        <end position="147"/>
    </location>
</feature>
<sequence length="154" mass="17288">MSDEKSKAEGKKLRRPIDDVREELLKDADVKEQARLLQIPVEQYVEKILDYASHPEKPPAIMIVPDEALKKEDPSIPTVTEVENHLQKLAKGEIPIVPGQAQDGFTKGPTPAQYQRTLGSEESIPYKVPPKSDAASKELSQELELQRPKPKFKP</sequence>
<evidence type="ECO:0000256" key="1">
    <source>
        <dbReference type="SAM" id="MobiDB-lite"/>
    </source>
</evidence>
<reference evidence="2 3" key="2">
    <citation type="submission" date="2016-12" db="EMBL/GenBank/DDBJ databases">
        <title>Draft Genome Sequence of Cystobacter ferrugineus Strain Cbfe23.</title>
        <authorList>
            <person name="Akbar S."/>
            <person name="Dowd S.E."/>
            <person name="Stevens D.C."/>
        </authorList>
    </citation>
    <scope>NUCLEOTIDE SEQUENCE [LARGE SCALE GENOMIC DNA]</scope>
    <source>
        <strain evidence="2 3">Cbfe23</strain>
    </source>
</reference>